<proteinExistence type="predicted"/>
<protein>
    <submittedName>
        <fullName evidence="1">Uncharacterized protein</fullName>
    </submittedName>
</protein>
<gene>
    <name evidence="1" type="ORF">ACAOBT_LOCUS4349</name>
</gene>
<evidence type="ECO:0000313" key="2">
    <source>
        <dbReference type="Proteomes" id="UP001152888"/>
    </source>
</evidence>
<reference evidence="1" key="1">
    <citation type="submission" date="2022-03" db="EMBL/GenBank/DDBJ databases">
        <authorList>
            <person name="Sayadi A."/>
        </authorList>
    </citation>
    <scope>NUCLEOTIDE SEQUENCE</scope>
</reference>
<name>A0A9P0JX08_ACAOB</name>
<keyword evidence="2" id="KW-1185">Reference proteome</keyword>
<evidence type="ECO:0000313" key="1">
    <source>
        <dbReference type="EMBL" id="CAH1961788.1"/>
    </source>
</evidence>
<organism evidence="1 2">
    <name type="scientific">Acanthoscelides obtectus</name>
    <name type="common">Bean weevil</name>
    <name type="synonym">Bruchus obtectus</name>
    <dbReference type="NCBI Taxonomy" id="200917"/>
    <lineage>
        <taxon>Eukaryota</taxon>
        <taxon>Metazoa</taxon>
        <taxon>Ecdysozoa</taxon>
        <taxon>Arthropoda</taxon>
        <taxon>Hexapoda</taxon>
        <taxon>Insecta</taxon>
        <taxon>Pterygota</taxon>
        <taxon>Neoptera</taxon>
        <taxon>Endopterygota</taxon>
        <taxon>Coleoptera</taxon>
        <taxon>Polyphaga</taxon>
        <taxon>Cucujiformia</taxon>
        <taxon>Chrysomeloidea</taxon>
        <taxon>Chrysomelidae</taxon>
        <taxon>Bruchinae</taxon>
        <taxon>Bruchini</taxon>
        <taxon>Acanthoscelides</taxon>
    </lineage>
</organism>
<dbReference type="EMBL" id="CAKOFQ010006697">
    <property type="protein sequence ID" value="CAH1961788.1"/>
    <property type="molecule type" value="Genomic_DNA"/>
</dbReference>
<dbReference type="Proteomes" id="UP001152888">
    <property type="component" value="Unassembled WGS sequence"/>
</dbReference>
<sequence length="85" mass="9402">MSVIKLCYATVPHVFSDAKTDLYISNSYHASSSATETSSCLNLTFSNNSNTCTYAELFFIDENVVIHQLIVITGVYYLSPACFSQ</sequence>
<comment type="caution">
    <text evidence="1">The sequence shown here is derived from an EMBL/GenBank/DDBJ whole genome shotgun (WGS) entry which is preliminary data.</text>
</comment>
<dbReference type="AlphaFoldDB" id="A0A9P0JX08"/>
<accession>A0A9P0JX08</accession>